<feature type="compositionally biased region" description="Basic and acidic residues" evidence="1">
    <location>
        <begin position="83"/>
        <end position="98"/>
    </location>
</feature>
<evidence type="ECO:0000313" key="2">
    <source>
        <dbReference type="EMBL" id="PSN62092.1"/>
    </source>
</evidence>
<reference evidence="2 3" key="1">
    <citation type="journal article" date="2018" name="Front. Microbiol.">
        <title>Genome-Wide Analysis of Corynespora cassiicola Leaf Fall Disease Putative Effectors.</title>
        <authorList>
            <person name="Lopez D."/>
            <person name="Ribeiro S."/>
            <person name="Label P."/>
            <person name="Fumanal B."/>
            <person name="Venisse J.S."/>
            <person name="Kohler A."/>
            <person name="de Oliveira R.R."/>
            <person name="Labutti K."/>
            <person name="Lipzen A."/>
            <person name="Lail K."/>
            <person name="Bauer D."/>
            <person name="Ohm R.A."/>
            <person name="Barry K.W."/>
            <person name="Spatafora J."/>
            <person name="Grigoriev I.V."/>
            <person name="Martin F.M."/>
            <person name="Pujade-Renaud V."/>
        </authorList>
    </citation>
    <scope>NUCLEOTIDE SEQUENCE [LARGE SCALE GENOMIC DNA]</scope>
    <source>
        <strain evidence="2 3">Philippines</strain>
    </source>
</reference>
<accession>A0A2T2N9G6</accession>
<dbReference type="Proteomes" id="UP000240883">
    <property type="component" value="Unassembled WGS sequence"/>
</dbReference>
<gene>
    <name evidence="2" type="ORF">BS50DRAFT_577951</name>
</gene>
<evidence type="ECO:0000256" key="1">
    <source>
        <dbReference type="SAM" id="MobiDB-lite"/>
    </source>
</evidence>
<feature type="compositionally biased region" description="Basic and acidic residues" evidence="1">
    <location>
        <begin position="114"/>
        <end position="134"/>
    </location>
</feature>
<proteinExistence type="predicted"/>
<evidence type="ECO:0000313" key="3">
    <source>
        <dbReference type="Proteomes" id="UP000240883"/>
    </source>
</evidence>
<keyword evidence="3" id="KW-1185">Reference proteome</keyword>
<sequence>MPSFSKLRPSAHKGNPYSNPNHPNHNPAPAPALAPATPSQTLNTTPAQHRPASPRGSFDYLAEARTAVGRDPVTGKRIQHQRSHNELAQRRRVQEQERAQTQTQSRSLSAVAEGSRRGGNGEDRSAFADRNEGVRRTLGTRYDLFVQEMKERRLGGIREPSGGYYAPERRVEEFYGR</sequence>
<name>A0A2T2N9G6_CORCC</name>
<dbReference type="OrthoDB" id="3782326at2759"/>
<protein>
    <submittedName>
        <fullName evidence="2">Uncharacterized protein</fullName>
    </submittedName>
</protein>
<feature type="region of interest" description="Disordered" evidence="1">
    <location>
        <begin position="1"/>
        <end position="134"/>
    </location>
</feature>
<feature type="compositionally biased region" description="Low complexity" evidence="1">
    <location>
        <begin position="15"/>
        <end position="25"/>
    </location>
</feature>
<dbReference type="AlphaFoldDB" id="A0A2T2N9G6"/>
<organism evidence="2 3">
    <name type="scientific">Corynespora cassiicola Philippines</name>
    <dbReference type="NCBI Taxonomy" id="1448308"/>
    <lineage>
        <taxon>Eukaryota</taxon>
        <taxon>Fungi</taxon>
        <taxon>Dikarya</taxon>
        <taxon>Ascomycota</taxon>
        <taxon>Pezizomycotina</taxon>
        <taxon>Dothideomycetes</taxon>
        <taxon>Pleosporomycetidae</taxon>
        <taxon>Pleosporales</taxon>
        <taxon>Corynesporascaceae</taxon>
        <taxon>Corynespora</taxon>
    </lineage>
</organism>
<dbReference type="EMBL" id="KZ678142">
    <property type="protein sequence ID" value="PSN62092.1"/>
    <property type="molecule type" value="Genomic_DNA"/>
</dbReference>